<dbReference type="GO" id="GO:0051213">
    <property type="term" value="F:dioxygenase activity"/>
    <property type="evidence" value="ECO:0007669"/>
    <property type="project" value="UniProtKB-KW"/>
</dbReference>
<dbReference type="PANTHER" id="PTHR20883:SF15">
    <property type="entry name" value="PHYTANOYL-COA DIOXYGENASE DOMAIN-CONTAINING PROTEIN 1"/>
    <property type="match status" value="1"/>
</dbReference>
<reference evidence="4" key="1">
    <citation type="journal article" date="2019" name="MBio">
        <title>Virus Genomes from Deep Sea Sediments Expand the Ocean Megavirome and Support Independent Origins of Viral Gigantism.</title>
        <authorList>
            <person name="Backstrom D."/>
            <person name="Yutin N."/>
            <person name="Jorgensen S.L."/>
            <person name="Dharamshi J."/>
            <person name="Homa F."/>
            <person name="Zaremba-Niedwiedzka K."/>
            <person name="Spang A."/>
            <person name="Wolf Y.I."/>
            <person name="Koonin E.V."/>
            <person name="Ettema T.J."/>
        </authorList>
    </citation>
    <scope>NUCLEOTIDE SEQUENCE</scope>
</reference>
<dbReference type="Gene3D" id="2.60.120.620">
    <property type="entry name" value="q2cbj1_9rhob like domain"/>
    <property type="match status" value="1"/>
</dbReference>
<accession>A0A481YRZ6</accession>
<keyword evidence="2" id="KW-0408">Iron</keyword>
<sequence length="303" mass="34599">MIKEKEKSSTRQHSREIHSRFDNNRHAVSFSTERGNQDITTNLQVELDQIHSNGYVILRNVLSAKEVSAIKSALQPHFIHRGRNEFEGTRTNRIYDLLSKSRVFDTLATHPRILRILDRLLLPNYLLTAYQAIHILPGETRQPLHYDDQFVDIPRPRNALSVGTIWAMTPFTRENGATLVIPKSHKWGEERPPNDVKLTPVEMDAGSVVVFLSTLWHAGGANVTTSEKRLGVSAQYCEPFMRPQENFMLSIPVDVALNKFSPKLRSLIGYSIHPPFVGHVNGEHPLKYLKRLVCANQQFRSHL</sequence>
<evidence type="ECO:0000256" key="2">
    <source>
        <dbReference type="ARBA" id="ARBA00023004"/>
    </source>
</evidence>
<feature type="region of interest" description="Disordered" evidence="3">
    <location>
        <begin position="1"/>
        <end position="33"/>
    </location>
</feature>
<name>A0A481YRZ6_9VIRU</name>
<dbReference type="InterPro" id="IPR008775">
    <property type="entry name" value="Phytyl_CoA_dOase-like"/>
</dbReference>
<dbReference type="EMBL" id="MK500309">
    <property type="protein sequence ID" value="QBK85234.1"/>
    <property type="molecule type" value="Genomic_DNA"/>
</dbReference>
<keyword evidence="4" id="KW-0223">Dioxygenase</keyword>
<evidence type="ECO:0000256" key="1">
    <source>
        <dbReference type="ARBA" id="ARBA00022723"/>
    </source>
</evidence>
<keyword evidence="4" id="KW-0560">Oxidoreductase</keyword>
<proteinExistence type="predicted"/>
<keyword evidence="1" id="KW-0479">Metal-binding</keyword>
<dbReference type="GO" id="GO:0046872">
    <property type="term" value="F:metal ion binding"/>
    <property type="evidence" value="ECO:0007669"/>
    <property type="project" value="UniProtKB-KW"/>
</dbReference>
<organism evidence="4">
    <name type="scientific">Iridovirus LCIVAC01</name>
    <dbReference type="NCBI Taxonomy" id="2506607"/>
    <lineage>
        <taxon>Viruses</taxon>
        <taxon>Varidnaviria</taxon>
        <taxon>Bamfordvirae</taxon>
        <taxon>Nucleocytoviricota</taxon>
        <taxon>Megaviricetes</taxon>
        <taxon>Pimascovirales</taxon>
        <taxon>Pimascovirales incertae sedis</taxon>
        <taxon>Iridoviridae</taxon>
    </lineage>
</organism>
<evidence type="ECO:0000313" key="4">
    <source>
        <dbReference type="EMBL" id="QBK85234.1"/>
    </source>
</evidence>
<dbReference type="Pfam" id="PF05721">
    <property type="entry name" value="PhyH"/>
    <property type="match status" value="1"/>
</dbReference>
<protein>
    <submittedName>
        <fullName evidence="4">Phytanoyl-CoA dioxygenase</fullName>
    </submittedName>
</protein>
<feature type="compositionally biased region" description="Basic and acidic residues" evidence="3">
    <location>
        <begin position="1"/>
        <end position="25"/>
    </location>
</feature>
<gene>
    <name evidence="4" type="ORF">LCIVAC01_00430</name>
</gene>
<evidence type="ECO:0000256" key="3">
    <source>
        <dbReference type="SAM" id="MobiDB-lite"/>
    </source>
</evidence>
<dbReference type="SUPFAM" id="SSF51197">
    <property type="entry name" value="Clavaminate synthase-like"/>
    <property type="match status" value="1"/>
</dbReference>
<dbReference type="PANTHER" id="PTHR20883">
    <property type="entry name" value="PHYTANOYL-COA DIOXYGENASE DOMAIN CONTAINING 1"/>
    <property type="match status" value="1"/>
</dbReference>